<gene>
    <name evidence="1" type="ORF">SLEP1_g19561</name>
</gene>
<keyword evidence="2" id="KW-1185">Reference proteome</keyword>
<accession>A0AAV5J7D9</accession>
<dbReference type="EMBL" id="BPVZ01000028">
    <property type="protein sequence ID" value="GKV07850.1"/>
    <property type="molecule type" value="Genomic_DNA"/>
</dbReference>
<protein>
    <submittedName>
        <fullName evidence="1">Uncharacterized protein</fullName>
    </submittedName>
</protein>
<evidence type="ECO:0000313" key="1">
    <source>
        <dbReference type="EMBL" id="GKV07850.1"/>
    </source>
</evidence>
<comment type="caution">
    <text evidence="1">The sequence shown here is derived from an EMBL/GenBank/DDBJ whole genome shotgun (WGS) entry which is preliminary data.</text>
</comment>
<evidence type="ECO:0000313" key="2">
    <source>
        <dbReference type="Proteomes" id="UP001054252"/>
    </source>
</evidence>
<organism evidence="1 2">
    <name type="scientific">Rubroshorea leprosula</name>
    <dbReference type="NCBI Taxonomy" id="152421"/>
    <lineage>
        <taxon>Eukaryota</taxon>
        <taxon>Viridiplantae</taxon>
        <taxon>Streptophyta</taxon>
        <taxon>Embryophyta</taxon>
        <taxon>Tracheophyta</taxon>
        <taxon>Spermatophyta</taxon>
        <taxon>Magnoliopsida</taxon>
        <taxon>eudicotyledons</taxon>
        <taxon>Gunneridae</taxon>
        <taxon>Pentapetalae</taxon>
        <taxon>rosids</taxon>
        <taxon>malvids</taxon>
        <taxon>Malvales</taxon>
        <taxon>Dipterocarpaceae</taxon>
        <taxon>Rubroshorea</taxon>
    </lineage>
</organism>
<dbReference type="Proteomes" id="UP001054252">
    <property type="component" value="Unassembled WGS sequence"/>
</dbReference>
<reference evidence="1 2" key="1">
    <citation type="journal article" date="2021" name="Commun. Biol.">
        <title>The genome of Shorea leprosula (Dipterocarpaceae) highlights the ecological relevance of drought in aseasonal tropical rainforests.</title>
        <authorList>
            <person name="Ng K.K.S."/>
            <person name="Kobayashi M.J."/>
            <person name="Fawcett J.A."/>
            <person name="Hatakeyama M."/>
            <person name="Paape T."/>
            <person name="Ng C.H."/>
            <person name="Ang C.C."/>
            <person name="Tnah L.H."/>
            <person name="Lee C.T."/>
            <person name="Nishiyama T."/>
            <person name="Sese J."/>
            <person name="O'Brien M.J."/>
            <person name="Copetti D."/>
            <person name="Mohd Noor M.I."/>
            <person name="Ong R.C."/>
            <person name="Putra M."/>
            <person name="Sireger I.Z."/>
            <person name="Indrioko S."/>
            <person name="Kosugi Y."/>
            <person name="Izuno A."/>
            <person name="Isagi Y."/>
            <person name="Lee S.L."/>
            <person name="Shimizu K.K."/>
        </authorList>
    </citation>
    <scope>NUCLEOTIDE SEQUENCE [LARGE SCALE GENOMIC DNA]</scope>
    <source>
        <strain evidence="1">214</strain>
    </source>
</reference>
<dbReference type="AlphaFoldDB" id="A0AAV5J7D9"/>
<name>A0AAV5J7D9_9ROSI</name>
<proteinExistence type="predicted"/>
<sequence length="33" mass="3633">MLQFHDINKILALAPSSLSSLADPDTLHKISKQ</sequence>